<keyword evidence="7 9" id="KW-0408">Iron</keyword>
<dbReference type="CDD" id="cd11065">
    <property type="entry name" value="CYP64-like"/>
    <property type="match status" value="1"/>
</dbReference>
<comment type="similarity">
    <text evidence="3 10">Belongs to the cytochrome P450 family.</text>
</comment>
<evidence type="ECO:0000256" key="7">
    <source>
        <dbReference type="ARBA" id="ARBA00023004"/>
    </source>
</evidence>
<dbReference type="PANTHER" id="PTHR46300:SF7">
    <property type="entry name" value="P450, PUTATIVE (EUROFUNG)-RELATED"/>
    <property type="match status" value="1"/>
</dbReference>
<dbReference type="SUPFAM" id="SSF48264">
    <property type="entry name" value="Cytochrome P450"/>
    <property type="match status" value="1"/>
</dbReference>
<protein>
    <submittedName>
        <fullName evidence="11">Cytochrome P450</fullName>
    </submittedName>
</protein>
<feature type="binding site" description="axial binding residue" evidence="9">
    <location>
        <position position="442"/>
    </location>
    <ligand>
        <name>heme</name>
        <dbReference type="ChEBI" id="CHEBI:30413"/>
    </ligand>
    <ligandPart>
        <name>Fe</name>
        <dbReference type="ChEBI" id="CHEBI:18248"/>
    </ligandPart>
</feature>
<dbReference type="InterPro" id="IPR036396">
    <property type="entry name" value="Cyt_P450_sf"/>
</dbReference>
<dbReference type="AlphaFoldDB" id="A0A8K0UML1"/>
<organism evidence="11 12">
    <name type="scientific">Cristinia sonorae</name>
    <dbReference type="NCBI Taxonomy" id="1940300"/>
    <lineage>
        <taxon>Eukaryota</taxon>
        <taxon>Fungi</taxon>
        <taxon>Dikarya</taxon>
        <taxon>Basidiomycota</taxon>
        <taxon>Agaricomycotina</taxon>
        <taxon>Agaricomycetes</taxon>
        <taxon>Agaricomycetidae</taxon>
        <taxon>Agaricales</taxon>
        <taxon>Pleurotineae</taxon>
        <taxon>Stephanosporaceae</taxon>
        <taxon>Cristinia</taxon>
    </lineage>
</organism>
<dbReference type="GO" id="GO:0004497">
    <property type="term" value="F:monooxygenase activity"/>
    <property type="evidence" value="ECO:0007669"/>
    <property type="project" value="UniProtKB-KW"/>
</dbReference>
<dbReference type="Gene3D" id="1.10.630.10">
    <property type="entry name" value="Cytochrome P450"/>
    <property type="match status" value="1"/>
</dbReference>
<keyword evidence="4 9" id="KW-0349">Heme</keyword>
<evidence type="ECO:0000256" key="4">
    <source>
        <dbReference type="ARBA" id="ARBA00022617"/>
    </source>
</evidence>
<dbReference type="InterPro" id="IPR017972">
    <property type="entry name" value="Cyt_P450_CS"/>
</dbReference>
<evidence type="ECO:0000256" key="10">
    <source>
        <dbReference type="RuleBase" id="RU000461"/>
    </source>
</evidence>
<evidence type="ECO:0000256" key="2">
    <source>
        <dbReference type="ARBA" id="ARBA00005179"/>
    </source>
</evidence>
<comment type="caution">
    <text evidence="11">The sequence shown here is derived from an EMBL/GenBank/DDBJ whole genome shotgun (WGS) entry which is preliminary data.</text>
</comment>
<dbReference type="GO" id="GO:0005506">
    <property type="term" value="F:iron ion binding"/>
    <property type="evidence" value="ECO:0007669"/>
    <property type="project" value="InterPro"/>
</dbReference>
<evidence type="ECO:0000256" key="9">
    <source>
        <dbReference type="PIRSR" id="PIRSR602401-1"/>
    </source>
</evidence>
<dbReference type="InterPro" id="IPR050364">
    <property type="entry name" value="Cytochrome_P450_fung"/>
</dbReference>
<sequence length="513" mass="57766">MFALSDLADVGFPTGIVALTLWFGVFRWNSSRNNARHLPLPPGPPRKYFVGNINQVPTSGYEWLAYDKLAKVYGDLIYFSGLGNSVLSINSYKVANDLLDKRGAIYSDRPRLPMVKELFGWAWNLIIMSYSEGFAEHRKLVQQSFQPQIVTSYRPVVVREVGVLLKNLMTKPDDFYDHLKSMAGAIIMMITYGHQVDSMEDEFIQLAEKVRETATTSPGSQLVDLLPILKYTPSWFPGQQFARHAVYVRSLSHDMRTRPYQQVQAQMAAGTARSSLTSKLIEEHVTPTDHSKEDLIKNVAGVIYSAGADTVVTALVHFFLAMMQYPEVQERARQELYSVVGHNRLPEFHDRKDLPYVSALVKELLRWKPIAPLGVVHCTADVDEYQGQYIPKGTSVIPNIAAMLHDKDVYPCPDNFDPTRFLGDQPSPDPARAAFGFGRRVCPGRYFADESMFLAIACILHTFHISHPVDTEGRPVDLKIEWSSGLVAVPSYFPCIIQPLPETRKLVIDAILD</sequence>
<dbReference type="Proteomes" id="UP000813824">
    <property type="component" value="Unassembled WGS sequence"/>
</dbReference>
<accession>A0A8K0UML1</accession>
<comment type="pathway">
    <text evidence="2">Secondary metabolite biosynthesis.</text>
</comment>
<dbReference type="Pfam" id="PF00067">
    <property type="entry name" value="p450"/>
    <property type="match status" value="1"/>
</dbReference>
<reference evidence="11" key="1">
    <citation type="journal article" date="2021" name="New Phytol.">
        <title>Evolutionary innovations through gain and loss of genes in the ectomycorrhizal Boletales.</title>
        <authorList>
            <person name="Wu G."/>
            <person name="Miyauchi S."/>
            <person name="Morin E."/>
            <person name="Kuo A."/>
            <person name="Drula E."/>
            <person name="Varga T."/>
            <person name="Kohler A."/>
            <person name="Feng B."/>
            <person name="Cao Y."/>
            <person name="Lipzen A."/>
            <person name="Daum C."/>
            <person name="Hundley H."/>
            <person name="Pangilinan J."/>
            <person name="Johnson J."/>
            <person name="Barry K."/>
            <person name="LaButti K."/>
            <person name="Ng V."/>
            <person name="Ahrendt S."/>
            <person name="Min B."/>
            <person name="Choi I.G."/>
            <person name="Park H."/>
            <person name="Plett J.M."/>
            <person name="Magnuson J."/>
            <person name="Spatafora J.W."/>
            <person name="Nagy L.G."/>
            <person name="Henrissat B."/>
            <person name="Grigoriev I.V."/>
            <person name="Yang Z.L."/>
            <person name="Xu J."/>
            <person name="Martin F.M."/>
        </authorList>
    </citation>
    <scope>NUCLEOTIDE SEQUENCE</scope>
    <source>
        <strain evidence="11">KKN 215</strain>
    </source>
</reference>
<keyword evidence="12" id="KW-1185">Reference proteome</keyword>
<proteinExistence type="inferred from homology"/>
<keyword evidence="5 9" id="KW-0479">Metal-binding</keyword>
<gene>
    <name evidence="11" type="ORF">BXZ70DRAFT_207598</name>
</gene>
<dbReference type="InterPro" id="IPR001128">
    <property type="entry name" value="Cyt_P450"/>
</dbReference>
<dbReference type="OrthoDB" id="2789670at2759"/>
<dbReference type="PRINTS" id="PR00385">
    <property type="entry name" value="P450"/>
</dbReference>
<keyword evidence="8 10" id="KW-0503">Monooxygenase</keyword>
<evidence type="ECO:0000313" key="11">
    <source>
        <dbReference type="EMBL" id="KAH8100126.1"/>
    </source>
</evidence>
<dbReference type="EMBL" id="JAEVFJ010000017">
    <property type="protein sequence ID" value="KAH8100126.1"/>
    <property type="molecule type" value="Genomic_DNA"/>
</dbReference>
<dbReference type="PANTHER" id="PTHR46300">
    <property type="entry name" value="P450, PUTATIVE (EUROFUNG)-RELATED-RELATED"/>
    <property type="match status" value="1"/>
</dbReference>
<dbReference type="PROSITE" id="PS00086">
    <property type="entry name" value="CYTOCHROME_P450"/>
    <property type="match status" value="1"/>
</dbReference>
<evidence type="ECO:0000313" key="12">
    <source>
        <dbReference type="Proteomes" id="UP000813824"/>
    </source>
</evidence>
<evidence type="ECO:0000256" key="5">
    <source>
        <dbReference type="ARBA" id="ARBA00022723"/>
    </source>
</evidence>
<keyword evidence="6 10" id="KW-0560">Oxidoreductase</keyword>
<comment type="cofactor">
    <cofactor evidence="1 9">
        <name>heme</name>
        <dbReference type="ChEBI" id="CHEBI:30413"/>
    </cofactor>
</comment>
<evidence type="ECO:0000256" key="3">
    <source>
        <dbReference type="ARBA" id="ARBA00010617"/>
    </source>
</evidence>
<dbReference type="PRINTS" id="PR00463">
    <property type="entry name" value="EP450I"/>
</dbReference>
<dbReference type="GO" id="GO:0016705">
    <property type="term" value="F:oxidoreductase activity, acting on paired donors, with incorporation or reduction of molecular oxygen"/>
    <property type="evidence" value="ECO:0007669"/>
    <property type="project" value="InterPro"/>
</dbReference>
<evidence type="ECO:0000256" key="8">
    <source>
        <dbReference type="ARBA" id="ARBA00023033"/>
    </source>
</evidence>
<dbReference type="InterPro" id="IPR002401">
    <property type="entry name" value="Cyt_P450_E_grp-I"/>
</dbReference>
<evidence type="ECO:0000256" key="6">
    <source>
        <dbReference type="ARBA" id="ARBA00023002"/>
    </source>
</evidence>
<evidence type="ECO:0000256" key="1">
    <source>
        <dbReference type="ARBA" id="ARBA00001971"/>
    </source>
</evidence>
<name>A0A8K0UML1_9AGAR</name>
<dbReference type="GO" id="GO:0020037">
    <property type="term" value="F:heme binding"/>
    <property type="evidence" value="ECO:0007669"/>
    <property type="project" value="InterPro"/>
</dbReference>